<dbReference type="RefSeq" id="XP_067543588.1">
    <property type="nucleotide sequence ID" value="XM_067688400.1"/>
</dbReference>
<dbReference type="GeneID" id="93647332"/>
<evidence type="ECO:0000313" key="2">
    <source>
        <dbReference type="Proteomes" id="UP000185944"/>
    </source>
</evidence>
<reference evidence="1 2" key="1">
    <citation type="submission" date="2016-02" db="EMBL/GenBank/DDBJ databases">
        <title>Discovery of a natural microsporidian pathogen with a broad tissue tropism in Caenorhabditis elegans.</title>
        <authorList>
            <person name="Luallen R.J."/>
            <person name="Reinke A.W."/>
            <person name="Tong L."/>
            <person name="Botts M.R."/>
            <person name="Felix M.-A."/>
            <person name="Troemel E.R."/>
        </authorList>
    </citation>
    <scope>NUCLEOTIDE SEQUENCE [LARGE SCALE GENOMIC DNA]</scope>
    <source>
        <strain evidence="1 2">JUm2807</strain>
    </source>
</reference>
<dbReference type="EMBL" id="LTDL01000042">
    <property type="protein sequence ID" value="OAG28843.1"/>
    <property type="molecule type" value="Genomic_DNA"/>
</dbReference>
<dbReference type="OrthoDB" id="2188997at2759"/>
<sequence>MAAEQKKQALVHNMKKEKDVPGYLRWQHLTSGIGNAKLPSSILLLLRVIPLTDSVIAFNDTKRLTNTLAAVTKTVSQLARQTITEKHYRQILSIFGPIYTYTLSHLKKEAVILIEAEEIENKAMHCEKKATEWVRRAYTATVGEKRRYTPEETKDLDYLLATDKEFQISIPEMDIVDRDPDKPFRDVLASSIAVSEPQGPPTPKNHTTSPNISLTYAKPANPRALSILERIRIREEERKKEFIRLEIEKDKEVEKIVHTIYLLCVSEEKRSFEKTFLQKRMPALNRGTLDINDVIKHPDARTYITVKKVEGREYLLFNLDAYKQTRTILQANAAKHSPSPN</sequence>
<protein>
    <submittedName>
        <fullName evidence="1">Uncharacterized protein</fullName>
    </submittedName>
</protein>
<evidence type="ECO:0000313" key="1">
    <source>
        <dbReference type="EMBL" id="OAG28843.1"/>
    </source>
</evidence>
<keyword evidence="2" id="KW-1185">Reference proteome</keyword>
<name>A0A177EA85_9MICR</name>
<dbReference type="AlphaFoldDB" id="A0A177EA85"/>
<comment type="caution">
    <text evidence="1">The sequence shown here is derived from an EMBL/GenBank/DDBJ whole genome shotgun (WGS) entry which is preliminary data.</text>
</comment>
<dbReference type="VEuPathDB" id="MicrosporidiaDB:NEDG_00982"/>
<proteinExistence type="predicted"/>
<gene>
    <name evidence="1" type="ORF">NEDG_00982</name>
</gene>
<accession>A0A177EA85</accession>
<organism evidence="1 2">
    <name type="scientific">Nematocida displodere</name>
    <dbReference type="NCBI Taxonomy" id="1805483"/>
    <lineage>
        <taxon>Eukaryota</taxon>
        <taxon>Fungi</taxon>
        <taxon>Fungi incertae sedis</taxon>
        <taxon>Microsporidia</taxon>
        <taxon>Nematocida</taxon>
    </lineage>
</organism>
<dbReference type="Proteomes" id="UP000185944">
    <property type="component" value="Unassembled WGS sequence"/>
</dbReference>